<dbReference type="EMBL" id="LGTZ01000280">
    <property type="protein sequence ID" value="OJD26047.1"/>
    <property type="molecule type" value="Genomic_DNA"/>
</dbReference>
<gene>
    <name evidence="1" type="ORF">ACJ73_02576</name>
</gene>
<sequence length="60" mass="6731">MPNKILAETGIIAAEELAAKSMAVHTWARVEPSLMKQVAYCMQFGRRVVYGYMVLNESLL</sequence>
<evidence type="ECO:0000313" key="1">
    <source>
        <dbReference type="EMBL" id="OJD26047.1"/>
    </source>
</evidence>
<accession>A0A1J9RC13</accession>
<comment type="caution">
    <text evidence="1">The sequence shown here is derived from an EMBL/GenBank/DDBJ whole genome shotgun (WGS) entry which is preliminary data.</text>
</comment>
<proteinExistence type="predicted"/>
<dbReference type="Proteomes" id="UP000242791">
    <property type="component" value="Unassembled WGS sequence"/>
</dbReference>
<dbReference type="VEuPathDB" id="FungiDB:ACJ73_02576"/>
<keyword evidence="2" id="KW-1185">Reference proteome</keyword>
<protein>
    <submittedName>
        <fullName evidence="1">Uncharacterized protein</fullName>
    </submittedName>
</protein>
<reference evidence="1 2" key="1">
    <citation type="submission" date="2015-08" db="EMBL/GenBank/DDBJ databases">
        <title>Emmonsia species relationships and genome sequence.</title>
        <authorList>
            <person name="Cuomo C.A."/>
            <person name="Schwartz I.S."/>
            <person name="Kenyon C."/>
            <person name="De Hoog G.S."/>
            <person name="Govender N.P."/>
            <person name="Botha A."/>
            <person name="Moreno L."/>
            <person name="De Vries M."/>
            <person name="Munoz J.F."/>
            <person name="Stielow J.B."/>
        </authorList>
    </citation>
    <scope>NUCLEOTIDE SEQUENCE [LARGE SCALE GENOMIC DNA]</scope>
    <source>
        <strain evidence="1 2">EI222</strain>
    </source>
</reference>
<name>A0A1J9RC13_9EURO</name>
<dbReference type="AlphaFoldDB" id="A0A1J9RC13"/>
<evidence type="ECO:0000313" key="2">
    <source>
        <dbReference type="Proteomes" id="UP000242791"/>
    </source>
</evidence>
<organism evidence="1 2">
    <name type="scientific">Blastomyces percursus</name>
    <dbReference type="NCBI Taxonomy" id="1658174"/>
    <lineage>
        <taxon>Eukaryota</taxon>
        <taxon>Fungi</taxon>
        <taxon>Dikarya</taxon>
        <taxon>Ascomycota</taxon>
        <taxon>Pezizomycotina</taxon>
        <taxon>Eurotiomycetes</taxon>
        <taxon>Eurotiomycetidae</taxon>
        <taxon>Onygenales</taxon>
        <taxon>Ajellomycetaceae</taxon>
        <taxon>Blastomyces</taxon>
    </lineage>
</organism>